<feature type="repeat" description="TPR" evidence="3">
    <location>
        <begin position="393"/>
        <end position="426"/>
    </location>
</feature>
<gene>
    <name evidence="4" type="ORF">UK23_39880</name>
</gene>
<keyword evidence="1" id="KW-0677">Repeat</keyword>
<dbReference type="eggNOG" id="COG0457">
    <property type="taxonomic scope" value="Bacteria"/>
</dbReference>
<dbReference type="Proteomes" id="UP000033393">
    <property type="component" value="Unassembled WGS sequence"/>
</dbReference>
<dbReference type="EMBL" id="JYJG01000393">
    <property type="protein sequence ID" value="KJK41263.1"/>
    <property type="molecule type" value="Genomic_DNA"/>
</dbReference>
<dbReference type="Pfam" id="PF13181">
    <property type="entry name" value="TPR_8"/>
    <property type="match status" value="1"/>
</dbReference>
<dbReference type="PANTHER" id="PTHR44858:SF1">
    <property type="entry name" value="UDP-N-ACETYLGLUCOSAMINE--PEPTIDE N-ACETYLGLUCOSAMINYLTRANSFERASE SPINDLY-RELATED"/>
    <property type="match status" value="1"/>
</dbReference>
<name>A0A0F0GIV3_LENAE</name>
<reference evidence="4 5" key="1">
    <citation type="submission" date="2015-02" db="EMBL/GenBank/DDBJ databases">
        <authorList>
            <person name="Ju K.-S."/>
            <person name="Doroghazi J.R."/>
            <person name="Metcalf W."/>
        </authorList>
    </citation>
    <scope>NUCLEOTIDE SEQUENCE [LARGE SCALE GENOMIC DNA]</scope>
    <source>
        <strain evidence="4 5">NRRL B-16140</strain>
    </source>
</reference>
<comment type="caution">
    <text evidence="4">The sequence shown here is derived from an EMBL/GenBank/DDBJ whole genome shotgun (WGS) entry which is preliminary data.</text>
</comment>
<dbReference type="SUPFAM" id="SSF48452">
    <property type="entry name" value="TPR-like"/>
    <property type="match status" value="1"/>
</dbReference>
<dbReference type="Pfam" id="PF13432">
    <property type="entry name" value="TPR_16"/>
    <property type="match status" value="1"/>
</dbReference>
<feature type="repeat" description="TPR" evidence="3">
    <location>
        <begin position="461"/>
        <end position="494"/>
    </location>
</feature>
<organism evidence="4 5">
    <name type="scientific">Lentzea aerocolonigenes</name>
    <name type="common">Lechevalieria aerocolonigenes</name>
    <name type="synonym">Saccharothrix aerocolonigenes</name>
    <dbReference type="NCBI Taxonomy" id="68170"/>
    <lineage>
        <taxon>Bacteria</taxon>
        <taxon>Bacillati</taxon>
        <taxon>Actinomycetota</taxon>
        <taxon>Actinomycetes</taxon>
        <taxon>Pseudonocardiales</taxon>
        <taxon>Pseudonocardiaceae</taxon>
        <taxon>Lentzea</taxon>
    </lineage>
</organism>
<dbReference type="RefSeq" id="WP_045316992.1">
    <property type="nucleotide sequence ID" value="NZ_JYJG01000393.1"/>
</dbReference>
<dbReference type="Pfam" id="PF13414">
    <property type="entry name" value="TPR_11"/>
    <property type="match status" value="1"/>
</dbReference>
<dbReference type="Gene3D" id="1.25.40.10">
    <property type="entry name" value="Tetratricopeptide repeat domain"/>
    <property type="match status" value="3"/>
</dbReference>
<evidence type="ECO:0000313" key="5">
    <source>
        <dbReference type="Proteomes" id="UP000033393"/>
    </source>
</evidence>
<proteinExistence type="predicted"/>
<sequence>MHVITAVCHHRLRGPYTGVDTILRALLPDAQKRWPELVEQHKVELLYGIPELAELIGPAPSTLASAGPFSQRTRFYGAQMIRCMSQGIVTFLIDLARRRADAGEQPLRLVFEAMHAAEPTTSEFVELLTRRCDPATLQVVVSTVEEVTEDDDRSEQQLVAAYVQSDGTSANQAEIDAYNNADPAVLQRLHDERADELEPGADWGTLIGAVTYHRERGTDPHGRGQEVLDRAFQFCVETGFSAAVVDLGIRGRAVTDPATQPKQYLRFTQHAASALVALDRLTESLDLYMDLRAKFTDAKVHMTVSYGIAMLHTRFFVPRDHEAAIGWQNNAYTLASLLPDPAERRTYEVFQANGLALVEMHRGNLGRALELVDGGIARLNDELDEQEWVLHRSQLFYNRARLHAALGRADEAYAEFTELIELDPLYTDYLSERAKISRKRGDLDAALADYDRAVQIGPPFPELYYNRGTARLAVEDVDGAFADFDYVLEMEPGDVDTRLTRAELLLSTGDAQAAHADVVAGLQLSPDEPRLLAMLGTIELEQDQPEQALPHLDAALAGDPRYPAALVNRAVAHFRLGHAATAVDDLTLALDVVGADPDVLLNRGMAYLACAQSELAMQDFDAALALPGADVEELQHQLELCR</sequence>
<dbReference type="PATRIC" id="fig|68170.10.peg.685"/>
<protein>
    <submittedName>
        <fullName evidence="4">Uncharacterized protein</fullName>
    </submittedName>
</protein>
<dbReference type="AlphaFoldDB" id="A0A0F0GIV3"/>
<evidence type="ECO:0000256" key="2">
    <source>
        <dbReference type="ARBA" id="ARBA00022803"/>
    </source>
</evidence>
<dbReference type="InterPro" id="IPR050498">
    <property type="entry name" value="Ycf3"/>
</dbReference>
<keyword evidence="5" id="KW-1185">Reference proteome</keyword>
<dbReference type="SMART" id="SM00028">
    <property type="entry name" value="TPR"/>
    <property type="match status" value="6"/>
</dbReference>
<dbReference type="InterPro" id="IPR019734">
    <property type="entry name" value="TPR_rpt"/>
</dbReference>
<evidence type="ECO:0000313" key="4">
    <source>
        <dbReference type="EMBL" id="KJK41263.1"/>
    </source>
</evidence>
<evidence type="ECO:0000256" key="1">
    <source>
        <dbReference type="ARBA" id="ARBA00022737"/>
    </source>
</evidence>
<accession>A0A0F0GIV3</accession>
<keyword evidence="2 3" id="KW-0802">TPR repeat</keyword>
<dbReference type="PROSITE" id="PS50005">
    <property type="entry name" value="TPR"/>
    <property type="match status" value="2"/>
</dbReference>
<dbReference type="OrthoDB" id="9814944at2"/>
<evidence type="ECO:0000256" key="3">
    <source>
        <dbReference type="PROSITE-ProRule" id="PRU00339"/>
    </source>
</evidence>
<dbReference type="InterPro" id="IPR011990">
    <property type="entry name" value="TPR-like_helical_dom_sf"/>
</dbReference>
<dbReference type="PANTHER" id="PTHR44858">
    <property type="entry name" value="TETRATRICOPEPTIDE REPEAT PROTEIN 6"/>
    <property type="match status" value="1"/>
</dbReference>